<dbReference type="AlphaFoldDB" id="A0A0D1K8L1"/>
<dbReference type="EMBL" id="JXBC01000014">
    <property type="protein sequence ID" value="KIU04460.1"/>
    <property type="molecule type" value="Genomic_DNA"/>
</dbReference>
<sequence>MNGWCEYVLWTISISIPKRKEVKGGIWPLDTMANERGGRRGGRGSYSVNSPRGNARGGGQARGAGGNRGVPRASVPKANFKSRKAPDNRTPIQKMLSWRNQPDFEQFHKDRVWIKYNPIAWLIYGFYLFAYNAIGVPNRGDNRGSRLFFGLKKFGTFMVFMLFVYMGMMLIIGLGNTAYKYATGTGEDPPTSLVSQYKESFEKVYESEDKSVPGHPIYIAGVKVPAGMGKDQYAAVAHEVIKDKLEEKKYSGFKIEFSPSAKLLKAGDVVSGYVIYGYGGQLDSLRDHKPGNYFGFKYNLENVKTSNYSPYVITDKDMDAYATLRLAQLQDTDDYAVATEKVKQAYQISDITQFQNKMEWGVATYKLENKDQEIALLEEVKGKDVNQIKPVVKDDNFFGNSQAGKAKANSQ</sequence>
<evidence type="ECO:0000313" key="4">
    <source>
        <dbReference type="Proteomes" id="UP000032247"/>
    </source>
</evidence>
<keyword evidence="2" id="KW-1133">Transmembrane helix</keyword>
<feature type="transmembrane region" description="Helical" evidence="2">
    <location>
        <begin position="116"/>
        <end position="134"/>
    </location>
</feature>
<organism evidence="3 4">
    <name type="scientific">Bacillus subtilis</name>
    <dbReference type="NCBI Taxonomy" id="1423"/>
    <lineage>
        <taxon>Bacteria</taxon>
        <taxon>Bacillati</taxon>
        <taxon>Bacillota</taxon>
        <taxon>Bacilli</taxon>
        <taxon>Bacillales</taxon>
        <taxon>Bacillaceae</taxon>
        <taxon>Bacillus</taxon>
    </lineage>
</organism>
<evidence type="ECO:0000256" key="2">
    <source>
        <dbReference type="SAM" id="Phobius"/>
    </source>
</evidence>
<dbReference type="PATRIC" id="fig|1423.173.peg.4911"/>
<keyword evidence="2" id="KW-0472">Membrane</keyword>
<feature type="transmembrane region" description="Helical" evidence="2">
    <location>
        <begin position="154"/>
        <end position="174"/>
    </location>
</feature>
<name>A0A0D1K8L1_BACIU</name>
<protein>
    <submittedName>
        <fullName evidence="3">Uncharacterized protein</fullName>
    </submittedName>
</protein>
<reference evidence="3 4" key="1">
    <citation type="submission" date="2014-12" db="EMBL/GenBank/DDBJ databases">
        <title>Comparative genome analysis of Bacillus coagulans HM-08, Clostridium butyricum HM-68, Bacillus subtilis HM-66 and Bacillus licheniformis BL-09.</title>
        <authorList>
            <person name="Zhang H."/>
        </authorList>
    </citation>
    <scope>NUCLEOTIDE SEQUENCE [LARGE SCALE GENOMIC DNA]</scope>
    <source>
        <strain evidence="3 4">HM-66</strain>
    </source>
</reference>
<comment type="caution">
    <text evidence="3">The sequence shown here is derived from an EMBL/GenBank/DDBJ whole genome shotgun (WGS) entry which is preliminary data.</text>
</comment>
<proteinExistence type="predicted"/>
<accession>A0A0D1K8L1</accession>
<feature type="region of interest" description="Disordered" evidence="1">
    <location>
        <begin position="31"/>
        <end position="87"/>
    </location>
</feature>
<evidence type="ECO:0000256" key="1">
    <source>
        <dbReference type="SAM" id="MobiDB-lite"/>
    </source>
</evidence>
<keyword evidence="2" id="KW-0812">Transmembrane</keyword>
<evidence type="ECO:0000313" key="3">
    <source>
        <dbReference type="EMBL" id="KIU04460.1"/>
    </source>
</evidence>
<dbReference type="Proteomes" id="UP000032247">
    <property type="component" value="Unassembled WGS sequence"/>
</dbReference>
<feature type="compositionally biased region" description="Gly residues" evidence="1">
    <location>
        <begin position="55"/>
        <end position="68"/>
    </location>
</feature>
<gene>
    <name evidence="3" type="ORF">SC09_contig8orf00106</name>
</gene>